<feature type="domain" description="Tr-type G" evidence="10">
    <location>
        <begin position="299"/>
        <end position="523"/>
    </location>
</feature>
<dbReference type="InterPro" id="IPR050100">
    <property type="entry name" value="TRAFAC_GTPase_members"/>
</dbReference>
<dbReference type="Gene3D" id="3.40.50.300">
    <property type="entry name" value="P-loop containing nucleotide triphosphate hydrolases"/>
    <property type="match status" value="1"/>
</dbReference>
<evidence type="ECO:0000313" key="12">
    <source>
        <dbReference type="Proteomes" id="UP000636800"/>
    </source>
</evidence>
<proteinExistence type="inferred from homology"/>
<evidence type="ECO:0000256" key="2">
    <source>
        <dbReference type="ARBA" id="ARBA00004496"/>
    </source>
</evidence>
<dbReference type="SUPFAM" id="SSF50447">
    <property type="entry name" value="Translation proteins"/>
    <property type="match status" value="1"/>
</dbReference>
<dbReference type="OrthoDB" id="733107at2759"/>
<dbReference type="InterPro" id="IPR009001">
    <property type="entry name" value="Transl_elong_EF1A/Init_IF2_C"/>
</dbReference>
<dbReference type="SUPFAM" id="SSF52540">
    <property type="entry name" value="P-loop containing nucleoside triphosphate hydrolases"/>
    <property type="match status" value="1"/>
</dbReference>
<gene>
    <name evidence="11" type="ORF">HPP92_020873</name>
</gene>
<evidence type="ECO:0000256" key="8">
    <source>
        <dbReference type="ARBA" id="ARBA00022833"/>
    </source>
</evidence>
<keyword evidence="4" id="KW-0963">Cytoplasm</keyword>
<evidence type="ECO:0000256" key="6">
    <source>
        <dbReference type="ARBA" id="ARBA00022741"/>
    </source>
</evidence>
<dbReference type="InterPro" id="IPR054696">
    <property type="entry name" value="GTP-eEF1A_C"/>
</dbReference>
<evidence type="ECO:0000256" key="5">
    <source>
        <dbReference type="ARBA" id="ARBA00022723"/>
    </source>
</evidence>
<comment type="subcellular location">
    <subcellularLocation>
        <location evidence="2">Cytoplasm</location>
    </subcellularLocation>
</comment>
<comment type="similarity">
    <text evidence="3">Belongs to the TRAFAC class translation factor GTPase superfamily. Classic translation factor GTPase family. EF-Tu/EF-1A subfamily.</text>
</comment>
<keyword evidence="6" id="KW-0547">Nucleotide-binding</keyword>
<evidence type="ECO:0000256" key="9">
    <source>
        <dbReference type="ARBA" id="ARBA00023134"/>
    </source>
</evidence>
<evidence type="ECO:0000256" key="1">
    <source>
        <dbReference type="ARBA" id="ARBA00003982"/>
    </source>
</evidence>
<dbReference type="FunFam" id="2.40.30.10:FF:000020">
    <property type="entry name" value="Translation elongation factor EF-1"/>
    <property type="match status" value="1"/>
</dbReference>
<dbReference type="InterPro" id="IPR000795">
    <property type="entry name" value="T_Tr_GTP-bd_dom"/>
</dbReference>
<evidence type="ECO:0000256" key="4">
    <source>
        <dbReference type="ARBA" id="ARBA00022490"/>
    </source>
</evidence>
<dbReference type="Proteomes" id="UP000636800">
    <property type="component" value="Chromosome 11"/>
</dbReference>
<keyword evidence="12" id="KW-1185">Reference proteome</keyword>
<dbReference type="InterPro" id="IPR009000">
    <property type="entry name" value="Transl_B-barrel_sf"/>
</dbReference>
<keyword evidence="9" id="KW-0342">GTP-binding</keyword>
<dbReference type="EMBL" id="JADCNL010000011">
    <property type="protein sequence ID" value="KAG0460576.1"/>
    <property type="molecule type" value="Genomic_DNA"/>
</dbReference>
<dbReference type="InterPro" id="IPR027417">
    <property type="entry name" value="P-loop_NTPase"/>
</dbReference>
<dbReference type="SUPFAM" id="SSF50465">
    <property type="entry name" value="EF-Tu/eEF-1alpha/eIF2-gamma C-terminal domain"/>
    <property type="match status" value="1"/>
</dbReference>
<comment type="function">
    <text evidence="1">This protein promotes the GTP-dependent binding of aminoacyl-tRNA to the A-site of ribosomes during protein biosynthesis.</text>
</comment>
<keyword evidence="7" id="KW-0863">Zinc-finger</keyword>
<dbReference type="SMART" id="SM00547">
    <property type="entry name" value="ZnF_RBZ"/>
    <property type="match status" value="1"/>
</dbReference>
<dbReference type="CDD" id="cd04093">
    <property type="entry name" value="HBS1_C_III"/>
    <property type="match status" value="1"/>
</dbReference>
<dbReference type="CDD" id="cd01883">
    <property type="entry name" value="EF1_alpha"/>
    <property type="match status" value="1"/>
</dbReference>
<dbReference type="Pfam" id="PF00009">
    <property type="entry name" value="GTP_EFTU"/>
    <property type="match status" value="1"/>
</dbReference>
<dbReference type="Gene3D" id="2.40.30.10">
    <property type="entry name" value="Translation factors"/>
    <property type="match status" value="2"/>
</dbReference>
<protein>
    <recommendedName>
        <fullName evidence="10">Tr-type G domain-containing protein</fullName>
    </recommendedName>
</protein>
<dbReference type="GO" id="GO:0003924">
    <property type="term" value="F:GTPase activity"/>
    <property type="evidence" value="ECO:0007669"/>
    <property type="project" value="InterPro"/>
</dbReference>
<keyword evidence="5" id="KW-0479">Metal-binding</keyword>
<comment type="caution">
    <text evidence="11">The sequence shown here is derived from an EMBL/GenBank/DDBJ whole genome shotgun (WGS) entry which is preliminary data.</text>
</comment>
<dbReference type="FunFam" id="2.40.30.10:FF:000060">
    <property type="entry name" value="elongation factor 1-alpha isoform X4"/>
    <property type="match status" value="1"/>
</dbReference>
<evidence type="ECO:0000256" key="7">
    <source>
        <dbReference type="ARBA" id="ARBA00022771"/>
    </source>
</evidence>
<accession>A0A835PY33</accession>
<organism evidence="11 12">
    <name type="scientific">Vanilla planifolia</name>
    <name type="common">Vanilla</name>
    <dbReference type="NCBI Taxonomy" id="51239"/>
    <lineage>
        <taxon>Eukaryota</taxon>
        <taxon>Viridiplantae</taxon>
        <taxon>Streptophyta</taxon>
        <taxon>Embryophyta</taxon>
        <taxon>Tracheophyta</taxon>
        <taxon>Spermatophyta</taxon>
        <taxon>Magnoliopsida</taxon>
        <taxon>Liliopsida</taxon>
        <taxon>Asparagales</taxon>
        <taxon>Orchidaceae</taxon>
        <taxon>Vanilloideae</taxon>
        <taxon>Vanilleae</taxon>
        <taxon>Vanilla</taxon>
    </lineage>
</organism>
<dbReference type="GO" id="GO:0008270">
    <property type="term" value="F:zinc ion binding"/>
    <property type="evidence" value="ECO:0007669"/>
    <property type="project" value="UniProtKB-KW"/>
</dbReference>
<dbReference type="PROSITE" id="PS01358">
    <property type="entry name" value="ZF_RANBP2_1"/>
    <property type="match status" value="1"/>
</dbReference>
<dbReference type="PANTHER" id="PTHR23115">
    <property type="entry name" value="TRANSLATION FACTOR"/>
    <property type="match status" value="1"/>
</dbReference>
<dbReference type="SUPFAM" id="SSF90209">
    <property type="entry name" value="Ran binding protein zinc finger-like"/>
    <property type="match status" value="1"/>
</dbReference>
<dbReference type="InterPro" id="IPR036443">
    <property type="entry name" value="Znf_RanBP2_sf"/>
</dbReference>
<dbReference type="FunFam" id="3.40.50.300:FF:001277">
    <property type="entry name" value="Elongation factor 1 alpha-like protein"/>
    <property type="match status" value="1"/>
</dbReference>
<evidence type="ECO:0000256" key="3">
    <source>
        <dbReference type="ARBA" id="ARBA00007249"/>
    </source>
</evidence>
<reference evidence="11 12" key="1">
    <citation type="journal article" date="2020" name="Nat. Food">
        <title>A phased Vanilla planifolia genome enables genetic improvement of flavour and production.</title>
        <authorList>
            <person name="Hasing T."/>
            <person name="Tang H."/>
            <person name="Brym M."/>
            <person name="Khazi F."/>
            <person name="Huang T."/>
            <person name="Chambers A.H."/>
        </authorList>
    </citation>
    <scope>NUCLEOTIDE SEQUENCE [LARGE SCALE GENOMIC DNA]</scope>
    <source>
        <tissue evidence="11">Leaf</tissue>
    </source>
</reference>
<dbReference type="Pfam" id="PF22594">
    <property type="entry name" value="GTP-eEF1A_C"/>
    <property type="match status" value="1"/>
</dbReference>
<evidence type="ECO:0000259" key="10">
    <source>
        <dbReference type="PROSITE" id="PS51722"/>
    </source>
</evidence>
<name>A0A835PY33_VANPL</name>
<keyword evidence="8" id="KW-0862">Zinc</keyword>
<sequence length="730" mass="80091">MGGENGVGVRHNGDALSEVIINKAQFGICLGDLFMLLDVMSNSSKANLDEFDTDHLPRGALAKQIENKSTCDFWRCSVCTYDNDDSLLFCELCGALHDSPNVFENKGENEVYGIRNNSISVMAKALFARMPHWTTKKSGPTDLPLRKDSMSDEFNAKASLNTLHERFTVLSSKGSVSIVPFRFDILSPDDMVSQGKNFSRMHQKDKYVPSIPNMAFPSGLDEKEVVRVLPRCEELDTSPACLYEVVSNIASTDDVKSQILSCNLPHLKLDKRSKNNKKAITLDKYKPGKWVYEQGLETLSQLNIAIVGHVDSGKSTLCGRLLHLLGRISNKEIHKYQKEAKQKGKGSFAYAWAMDDSVQERERGITMTVAIAHFESKNFRVVLLDSPGHKDFVPNMISGVAQADAAILVVDASKGSFEAGMGIHGVGQTKEHAQLIRSFGVEEIVVAVNKMDAVQYAQERFDYIKFQLSSFLRSCGFKETHITWIPLSAMDNQNLVTLASDVRLVWYHGVCLLDAIDSLYTPERDIFKPLLLPICDVISSHSLGQIAACGKLEAGAIRQGSKVLVMPSGELATVRYIERDSQACALARTGDHVAVSLQGLDGVNLVPGGVLCHPDFPVSIASLLELKILVLDIKMPILIGSHVEFHIHHAKEAARVTKIISLINQKGGDTSKSSRLLVSRQSAIIEVSLDRPVCVEEFSGCRALGRVVLRASGVTVAVGIVSRVIAEDLP</sequence>
<dbReference type="PRINTS" id="PR00315">
    <property type="entry name" value="ELONGATNFCT"/>
</dbReference>
<dbReference type="InterPro" id="IPR001876">
    <property type="entry name" value="Znf_RanBP2"/>
</dbReference>
<dbReference type="GO" id="GO:0005737">
    <property type="term" value="C:cytoplasm"/>
    <property type="evidence" value="ECO:0007669"/>
    <property type="project" value="UniProtKB-SubCell"/>
</dbReference>
<dbReference type="PROSITE" id="PS51722">
    <property type="entry name" value="G_TR_2"/>
    <property type="match status" value="1"/>
</dbReference>
<evidence type="ECO:0000313" key="11">
    <source>
        <dbReference type="EMBL" id="KAG0460576.1"/>
    </source>
</evidence>
<dbReference type="GO" id="GO:0005525">
    <property type="term" value="F:GTP binding"/>
    <property type="evidence" value="ECO:0007669"/>
    <property type="project" value="UniProtKB-KW"/>
</dbReference>
<dbReference type="AlphaFoldDB" id="A0A835PY33"/>